<dbReference type="AlphaFoldDB" id="A0A8H2ZJF2"/>
<keyword evidence="4 9" id="KW-0547">Nucleotide-binding</keyword>
<dbReference type="PANTHER" id="PTHR24343">
    <property type="entry name" value="SERINE/THREONINE KINASE"/>
    <property type="match status" value="1"/>
</dbReference>
<comment type="caution">
    <text evidence="12">The sequence shown here is derived from an EMBL/GenBank/DDBJ whole genome shotgun (WGS) entry which is preliminary data.</text>
</comment>
<dbReference type="GO" id="GO:0004674">
    <property type="term" value="F:protein serine/threonine kinase activity"/>
    <property type="evidence" value="ECO:0007669"/>
    <property type="project" value="UniProtKB-KW"/>
</dbReference>
<keyword evidence="6 9" id="KW-0067">ATP-binding</keyword>
<dbReference type="InterPro" id="IPR017441">
    <property type="entry name" value="Protein_kinase_ATP_BS"/>
</dbReference>
<reference evidence="12 13" key="1">
    <citation type="submission" date="2020-05" db="EMBL/GenBank/DDBJ databases">
        <authorList>
            <person name="Casaregola S."/>
            <person name="Devillers H."/>
            <person name="Grondin C."/>
        </authorList>
    </citation>
    <scope>NUCLEOTIDE SEQUENCE [LARGE SCALE GENOMIC DNA]</scope>
    <source>
        <strain evidence="12 13">CLIB 1767</strain>
    </source>
</reference>
<keyword evidence="5 12" id="KW-0418">Kinase</keyword>
<evidence type="ECO:0000256" key="2">
    <source>
        <dbReference type="ARBA" id="ARBA00022527"/>
    </source>
</evidence>
<evidence type="ECO:0000256" key="9">
    <source>
        <dbReference type="PROSITE-ProRule" id="PRU10141"/>
    </source>
</evidence>
<dbReference type="InterPro" id="IPR008271">
    <property type="entry name" value="Ser/Thr_kinase_AS"/>
</dbReference>
<dbReference type="SMART" id="SM00220">
    <property type="entry name" value="S_TKc"/>
    <property type="match status" value="1"/>
</dbReference>
<dbReference type="PROSITE" id="PS50011">
    <property type="entry name" value="PROTEIN_KINASE_DOM"/>
    <property type="match status" value="1"/>
</dbReference>
<dbReference type="InterPro" id="IPR000719">
    <property type="entry name" value="Prot_kinase_dom"/>
</dbReference>
<dbReference type="PROSITE" id="PS00107">
    <property type="entry name" value="PROTEIN_KINASE_ATP"/>
    <property type="match status" value="1"/>
</dbReference>
<accession>A0A8H2ZJF2</accession>
<evidence type="ECO:0000256" key="3">
    <source>
        <dbReference type="ARBA" id="ARBA00022679"/>
    </source>
</evidence>
<evidence type="ECO:0000313" key="12">
    <source>
        <dbReference type="EMBL" id="CAB4255933.1"/>
    </source>
</evidence>
<feature type="region of interest" description="Disordered" evidence="10">
    <location>
        <begin position="79"/>
        <end position="105"/>
    </location>
</feature>
<evidence type="ECO:0000256" key="1">
    <source>
        <dbReference type="ARBA" id="ARBA00012513"/>
    </source>
</evidence>
<organism evidence="12 13">
    <name type="scientific">Maudiozyma barnettii</name>
    <dbReference type="NCBI Taxonomy" id="61262"/>
    <lineage>
        <taxon>Eukaryota</taxon>
        <taxon>Fungi</taxon>
        <taxon>Dikarya</taxon>
        <taxon>Ascomycota</taxon>
        <taxon>Saccharomycotina</taxon>
        <taxon>Saccharomycetes</taxon>
        <taxon>Saccharomycetales</taxon>
        <taxon>Saccharomycetaceae</taxon>
        <taxon>Maudiozyma</taxon>
    </lineage>
</organism>
<keyword evidence="3" id="KW-0808">Transferase</keyword>
<evidence type="ECO:0000259" key="11">
    <source>
        <dbReference type="PROSITE" id="PS50011"/>
    </source>
</evidence>
<dbReference type="RefSeq" id="XP_041407777.1">
    <property type="nucleotide sequence ID" value="XM_041551843.1"/>
</dbReference>
<dbReference type="GO" id="GO:0005524">
    <property type="term" value="F:ATP binding"/>
    <property type="evidence" value="ECO:0007669"/>
    <property type="project" value="UniProtKB-UniRule"/>
</dbReference>
<evidence type="ECO:0000256" key="5">
    <source>
        <dbReference type="ARBA" id="ARBA00022777"/>
    </source>
</evidence>
<proteinExistence type="predicted"/>
<dbReference type="EMBL" id="CAEFZW010000007">
    <property type="protein sequence ID" value="CAB4255933.1"/>
    <property type="molecule type" value="Genomic_DNA"/>
</dbReference>
<dbReference type="PANTHER" id="PTHR24343:SF113">
    <property type="entry name" value="NITROGEN PERMEASE REACTIVATOR PROTEIN-RELATED"/>
    <property type="match status" value="1"/>
</dbReference>
<dbReference type="PROSITE" id="PS00108">
    <property type="entry name" value="PROTEIN_KINASE_ST"/>
    <property type="match status" value="1"/>
</dbReference>
<dbReference type="Proteomes" id="UP000644660">
    <property type="component" value="Unassembled WGS sequence"/>
</dbReference>
<evidence type="ECO:0000313" key="13">
    <source>
        <dbReference type="Proteomes" id="UP000644660"/>
    </source>
</evidence>
<comment type="catalytic activity">
    <reaction evidence="8">
        <text>L-seryl-[protein] + ATP = O-phospho-L-seryl-[protein] + ADP + H(+)</text>
        <dbReference type="Rhea" id="RHEA:17989"/>
        <dbReference type="Rhea" id="RHEA-COMP:9863"/>
        <dbReference type="Rhea" id="RHEA-COMP:11604"/>
        <dbReference type="ChEBI" id="CHEBI:15378"/>
        <dbReference type="ChEBI" id="CHEBI:29999"/>
        <dbReference type="ChEBI" id="CHEBI:30616"/>
        <dbReference type="ChEBI" id="CHEBI:83421"/>
        <dbReference type="ChEBI" id="CHEBI:456216"/>
        <dbReference type="EC" id="2.7.11.1"/>
    </reaction>
</comment>
<evidence type="ECO:0000256" key="8">
    <source>
        <dbReference type="ARBA" id="ARBA00048679"/>
    </source>
</evidence>
<dbReference type="Gene3D" id="3.30.200.20">
    <property type="entry name" value="Phosphorylase Kinase, domain 1"/>
    <property type="match status" value="1"/>
</dbReference>
<protein>
    <recommendedName>
        <fullName evidence="1">non-specific serine/threonine protein kinase</fullName>
        <ecNumber evidence="1">2.7.11.1</ecNumber>
    </recommendedName>
</protein>
<evidence type="ECO:0000256" key="6">
    <source>
        <dbReference type="ARBA" id="ARBA00022840"/>
    </source>
</evidence>
<dbReference type="GO" id="GO:0005829">
    <property type="term" value="C:cytosol"/>
    <property type="evidence" value="ECO:0007669"/>
    <property type="project" value="TreeGrafter"/>
</dbReference>
<dbReference type="SUPFAM" id="SSF56112">
    <property type="entry name" value="Protein kinase-like (PK-like)"/>
    <property type="match status" value="1"/>
</dbReference>
<keyword evidence="2 12" id="KW-0723">Serine/threonine-protein kinase</keyword>
<feature type="binding site" evidence="9">
    <location>
        <position position="262"/>
    </location>
    <ligand>
        <name>ATP</name>
        <dbReference type="ChEBI" id="CHEBI:30616"/>
    </ligand>
</feature>
<evidence type="ECO:0000256" key="7">
    <source>
        <dbReference type="ARBA" id="ARBA00047899"/>
    </source>
</evidence>
<comment type="catalytic activity">
    <reaction evidence="7">
        <text>L-threonyl-[protein] + ATP = O-phospho-L-threonyl-[protein] + ADP + H(+)</text>
        <dbReference type="Rhea" id="RHEA:46608"/>
        <dbReference type="Rhea" id="RHEA-COMP:11060"/>
        <dbReference type="Rhea" id="RHEA-COMP:11605"/>
        <dbReference type="ChEBI" id="CHEBI:15378"/>
        <dbReference type="ChEBI" id="CHEBI:30013"/>
        <dbReference type="ChEBI" id="CHEBI:30616"/>
        <dbReference type="ChEBI" id="CHEBI:61977"/>
        <dbReference type="ChEBI" id="CHEBI:456216"/>
        <dbReference type="EC" id="2.7.11.1"/>
    </reaction>
</comment>
<name>A0A8H2ZJF2_9SACH</name>
<dbReference type="InterPro" id="IPR011009">
    <property type="entry name" value="Kinase-like_dom_sf"/>
</dbReference>
<evidence type="ECO:0000256" key="10">
    <source>
        <dbReference type="SAM" id="MobiDB-lite"/>
    </source>
</evidence>
<keyword evidence="13" id="KW-1185">Reference proteome</keyword>
<dbReference type="GeneID" id="64858997"/>
<feature type="domain" description="Protein kinase" evidence="11">
    <location>
        <begin position="233"/>
        <end position="560"/>
    </location>
</feature>
<dbReference type="EC" id="2.7.11.1" evidence="1"/>
<sequence length="596" mass="67337">MSASIDIPVSEAPPSYNHIFGNAQYTYADGSPIHYFERSLDEDAESEMSLESGSPYAVGPGVQRYTTALSSSIPFQLPYNDENHENTNITNMKDTSRRGSSTTATRQASVCSTWLESMGHSFPDNITRIESNEIVSPIVASVESRFQIPLTKLHDSHKKQLATKARRSYSMSASSSSSHHYPHHSNTTNNNGMFKNLLFHRRDSHATIVEGKEFNGKEDASQNGKLLFDEKYEYTGNVLGEGSGGSVKVVKRKKDNVMFAVKAFHPYEETLSKDRDEENYTVQSYLKKIKAEYCISSILQHCNIISTVEIIEQDEHTLLQVMEYVEYDLFAIVMSEQLHYSEACCYFWQLLQGVLYLHDIGLAHRDLKLDNLVVNNKGKLKIIDFGAAVVYKSPYTDNGNNNGNNSNNNDSSGSTAITMAKGIVGSDPYLSPELYIFETYDPRATDIWAIGIIFVCMILRSFPWKYPRLKDSGFRRFCLCRRGANTLNELVTRDNSIPEDDMIIQYDDADEDNDEGNHIAGPMRLLAPLPEETHHILLQILDPSPIRRPSIDMILLDNWVCSIDYCQDKLHPSKDHEHTRLDPTKAHIANLRPSSD</sequence>
<evidence type="ECO:0000256" key="4">
    <source>
        <dbReference type="ARBA" id="ARBA00022741"/>
    </source>
</evidence>
<gene>
    <name evidence="12" type="ORF">KABA2_07S07766</name>
</gene>
<dbReference type="Pfam" id="PF00069">
    <property type="entry name" value="Pkinase"/>
    <property type="match status" value="1"/>
</dbReference>
<dbReference type="Gene3D" id="1.10.510.10">
    <property type="entry name" value="Transferase(Phosphotransferase) domain 1"/>
    <property type="match status" value="1"/>
</dbReference>